<dbReference type="PANTHER" id="PTHR13500:SF0">
    <property type="entry name" value="NUCLEOLAR PRE-RIBOSOMAL-ASSOCIATED PROTEIN 1"/>
    <property type="match status" value="1"/>
</dbReference>
<gene>
    <name evidence="2" type="ORF">Sangu_2412600</name>
</gene>
<comment type="caution">
    <text evidence="2">The sequence shown here is derived from an EMBL/GenBank/DDBJ whole genome shotgun (WGS) entry which is preliminary data.</text>
</comment>
<dbReference type="InterPro" id="IPR021714">
    <property type="entry name" value="URB1_N"/>
</dbReference>
<accession>A0AAW2KXD8</accession>
<dbReference type="AlphaFoldDB" id="A0AAW2KXD8"/>
<reference evidence="2" key="2">
    <citation type="journal article" date="2024" name="Plant">
        <title>Genomic evolution and insights into agronomic trait innovations of Sesamum species.</title>
        <authorList>
            <person name="Miao H."/>
            <person name="Wang L."/>
            <person name="Qu L."/>
            <person name="Liu H."/>
            <person name="Sun Y."/>
            <person name="Le M."/>
            <person name="Wang Q."/>
            <person name="Wei S."/>
            <person name="Zheng Y."/>
            <person name="Lin W."/>
            <person name="Duan Y."/>
            <person name="Cao H."/>
            <person name="Xiong S."/>
            <person name="Wang X."/>
            <person name="Wei L."/>
            <person name="Li C."/>
            <person name="Ma Q."/>
            <person name="Ju M."/>
            <person name="Zhao R."/>
            <person name="Li G."/>
            <person name="Mu C."/>
            <person name="Tian Q."/>
            <person name="Mei H."/>
            <person name="Zhang T."/>
            <person name="Gao T."/>
            <person name="Zhang H."/>
        </authorList>
    </citation>
    <scope>NUCLEOTIDE SEQUENCE</scope>
    <source>
        <strain evidence="2">G01</strain>
    </source>
</reference>
<evidence type="ECO:0000313" key="2">
    <source>
        <dbReference type="EMBL" id="KAL0311179.1"/>
    </source>
</evidence>
<dbReference type="InterPro" id="IPR039844">
    <property type="entry name" value="URB1"/>
</dbReference>
<sequence length="283" mass="31813">MDDKLVTRRLTDALRSLLKIATIFLILKPLVHVGLRWSAVRYDEHFILKKIKRKISWDLDCHRLFFLPVDVFLAGNRNVVGDGGGVVGRALDKFARALIEEKMGDLYKELNSKEAKRQNAVLLLLASIVRRNSQLAWELAKVGSPRLLRGVLQQKEMYSGLLRGLGDDDEETVVYVLSILRDRLLVPESLVPPGLRSVLFRSVTLEQLVSISGKDDFGGAAELGCCFLYVLILKWIDADFRHPSPLVGIQSGCRGCLPQEPGYVHCKRTSTRSPPQDRSCSYL</sequence>
<proteinExistence type="predicted"/>
<name>A0AAW2KXD8_9LAMI</name>
<organism evidence="2">
    <name type="scientific">Sesamum angustifolium</name>
    <dbReference type="NCBI Taxonomy" id="2727405"/>
    <lineage>
        <taxon>Eukaryota</taxon>
        <taxon>Viridiplantae</taxon>
        <taxon>Streptophyta</taxon>
        <taxon>Embryophyta</taxon>
        <taxon>Tracheophyta</taxon>
        <taxon>Spermatophyta</taxon>
        <taxon>Magnoliopsida</taxon>
        <taxon>eudicotyledons</taxon>
        <taxon>Gunneridae</taxon>
        <taxon>Pentapetalae</taxon>
        <taxon>asterids</taxon>
        <taxon>lamiids</taxon>
        <taxon>Lamiales</taxon>
        <taxon>Pedaliaceae</taxon>
        <taxon>Sesamum</taxon>
    </lineage>
</organism>
<evidence type="ECO:0000259" key="1">
    <source>
        <dbReference type="Pfam" id="PF11707"/>
    </source>
</evidence>
<feature type="domain" description="URB1 N-terminal" evidence="1">
    <location>
        <begin position="138"/>
        <end position="216"/>
    </location>
</feature>
<dbReference type="GO" id="GO:0000466">
    <property type="term" value="P:maturation of 5.8S rRNA from tricistronic rRNA transcript (SSU-rRNA, 5.8S rRNA, LSU-rRNA)"/>
    <property type="evidence" value="ECO:0007669"/>
    <property type="project" value="TreeGrafter"/>
</dbReference>
<reference evidence="2" key="1">
    <citation type="submission" date="2020-06" db="EMBL/GenBank/DDBJ databases">
        <authorList>
            <person name="Li T."/>
            <person name="Hu X."/>
            <person name="Zhang T."/>
            <person name="Song X."/>
            <person name="Zhang H."/>
            <person name="Dai N."/>
            <person name="Sheng W."/>
            <person name="Hou X."/>
            <person name="Wei L."/>
        </authorList>
    </citation>
    <scope>NUCLEOTIDE SEQUENCE</scope>
    <source>
        <strain evidence="2">G01</strain>
        <tissue evidence="2">Leaf</tissue>
    </source>
</reference>
<dbReference type="GO" id="GO:0000463">
    <property type="term" value="P:maturation of LSU-rRNA from tricistronic rRNA transcript (SSU-rRNA, 5.8S rRNA, LSU-rRNA)"/>
    <property type="evidence" value="ECO:0007669"/>
    <property type="project" value="TreeGrafter"/>
</dbReference>
<dbReference type="Pfam" id="PF11707">
    <property type="entry name" value="Npa1"/>
    <property type="match status" value="1"/>
</dbReference>
<dbReference type="EMBL" id="JACGWK010000016">
    <property type="protein sequence ID" value="KAL0311179.1"/>
    <property type="molecule type" value="Genomic_DNA"/>
</dbReference>
<protein>
    <recommendedName>
        <fullName evidence="1">URB1 N-terminal domain-containing protein</fullName>
    </recommendedName>
</protein>
<dbReference type="PANTHER" id="PTHR13500">
    <property type="entry name" value="NUCLEOLAR PRERIBOSOMAL-ASSOCIATED PROTEIN 1"/>
    <property type="match status" value="1"/>
</dbReference>
<dbReference type="GO" id="GO:0005730">
    <property type="term" value="C:nucleolus"/>
    <property type="evidence" value="ECO:0007669"/>
    <property type="project" value="TreeGrafter"/>
</dbReference>